<organism evidence="1">
    <name type="scientific">Anoplophora glabripennis</name>
    <name type="common">Asian longhorn beetle</name>
    <name type="synonym">Anoplophora nobilis</name>
    <dbReference type="NCBI Taxonomy" id="217634"/>
    <lineage>
        <taxon>Eukaryota</taxon>
        <taxon>Metazoa</taxon>
        <taxon>Ecdysozoa</taxon>
        <taxon>Arthropoda</taxon>
        <taxon>Hexapoda</taxon>
        <taxon>Insecta</taxon>
        <taxon>Pterygota</taxon>
        <taxon>Neoptera</taxon>
        <taxon>Endopterygota</taxon>
        <taxon>Coleoptera</taxon>
        <taxon>Polyphaga</taxon>
        <taxon>Cucujiformia</taxon>
        <taxon>Chrysomeloidea</taxon>
        <taxon>Cerambycidae</taxon>
        <taxon>Lamiinae</taxon>
        <taxon>Lamiini</taxon>
        <taxon>Anoplophora</taxon>
    </lineage>
</organism>
<evidence type="ECO:0000313" key="1">
    <source>
        <dbReference type="EMBL" id="JAB64314.1"/>
    </source>
</evidence>
<proteinExistence type="predicted"/>
<dbReference type="EMBL" id="GALX01004152">
    <property type="protein sequence ID" value="JAB64314.1"/>
    <property type="molecule type" value="Transcribed_RNA"/>
</dbReference>
<dbReference type="AlphaFoldDB" id="V5GJP0"/>
<protein>
    <submittedName>
        <fullName evidence="1">Uncharacterized protein</fullName>
    </submittedName>
</protein>
<reference evidence="1" key="1">
    <citation type="submission" date="2013-07" db="EMBL/GenBank/DDBJ databases">
        <title>Midgut Transcriptome Profiling of Anoplphora glabripennis, a Lignocellulose Degrading, Wood-Boring Cerambycid.</title>
        <authorList>
            <person name="Scully E.D."/>
            <person name="Hoover K."/>
            <person name="Carlson J.E."/>
            <person name="Tien M."/>
            <person name="Geib S.M."/>
        </authorList>
    </citation>
    <scope>NUCLEOTIDE SEQUENCE</scope>
</reference>
<accession>V5GJP0</accession>
<sequence length="217" mass="25039">MLANYNIEPIHLRTHELNYELRIRNVATERVDIVLKRKYLKRELRKDLARPEVHQYTTPNFDFEVEKRELNESIRSVTELVNDYDGINPEIGSRVCSRINHILGRLIRIPDDISEEISNYRGDNIVIVSALEEELVEIKQRNQLGAASASGPIRPNTVSNYESPKSVPVYKWPIKFSGNESVNSFLQRVDELRVARKCTKEALFDAASDLFEDVALE</sequence>
<name>V5GJP0_ANOGL</name>